<evidence type="ECO:0000313" key="2">
    <source>
        <dbReference type="Proteomes" id="UP001396334"/>
    </source>
</evidence>
<accession>A0ABR2QUC1</accession>
<protein>
    <submittedName>
        <fullName evidence="1">Uncharacterized protein</fullName>
    </submittedName>
</protein>
<comment type="caution">
    <text evidence="1">The sequence shown here is derived from an EMBL/GenBank/DDBJ whole genome shotgun (WGS) entry which is preliminary data.</text>
</comment>
<sequence>MLQTVARDDRGMASSKHGMVFKHVVDNDYWGDDGSWLDDNDDATSGSTMVVEGLVAIFDNMVAAGGLVKAL</sequence>
<gene>
    <name evidence="1" type="ORF">V6N11_002082</name>
</gene>
<name>A0ABR2QUC1_9ROSI</name>
<organism evidence="1 2">
    <name type="scientific">Hibiscus sabdariffa</name>
    <name type="common">roselle</name>
    <dbReference type="NCBI Taxonomy" id="183260"/>
    <lineage>
        <taxon>Eukaryota</taxon>
        <taxon>Viridiplantae</taxon>
        <taxon>Streptophyta</taxon>
        <taxon>Embryophyta</taxon>
        <taxon>Tracheophyta</taxon>
        <taxon>Spermatophyta</taxon>
        <taxon>Magnoliopsida</taxon>
        <taxon>eudicotyledons</taxon>
        <taxon>Gunneridae</taxon>
        <taxon>Pentapetalae</taxon>
        <taxon>rosids</taxon>
        <taxon>malvids</taxon>
        <taxon>Malvales</taxon>
        <taxon>Malvaceae</taxon>
        <taxon>Malvoideae</taxon>
        <taxon>Hibiscus</taxon>
    </lineage>
</organism>
<dbReference type="EMBL" id="JBBPBN010000031">
    <property type="protein sequence ID" value="KAK9004277.1"/>
    <property type="molecule type" value="Genomic_DNA"/>
</dbReference>
<evidence type="ECO:0000313" key="1">
    <source>
        <dbReference type="EMBL" id="KAK9004277.1"/>
    </source>
</evidence>
<reference evidence="1 2" key="1">
    <citation type="journal article" date="2024" name="G3 (Bethesda)">
        <title>Genome assembly of Hibiscus sabdariffa L. provides insights into metabolisms of medicinal natural products.</title>
        <authorList>
            <person name="Kim T."/>
        </authorList>
    </citation>
    <scope>NUCLEOTIDE SEQUENCE [LARGE SCALE GENOMIC DNA]</scope>
    <source>
        <strain evidence="1">TK-2024</strain>
        <tissue evidence="1">Old leaves</tissue>
    </source>
</reference>
<keyword evidence="2" id="KW-1185">Reference proteome</keyword>
<proteinExistence type="predicted"/>
<dbReference type="Proteomes" id="UP001396334">
    <property type="component" value="Unassembled WGS sequence"/>
</dbReference>